<gene>
    <name evidence="1" type="ORF">KUCAC02_025780</name>
</gene>
<sequence>RLLTTAMSGEGEKYFHSRGCVAQYLARDRSSAKFQEFDGCVGPVNQNEHAKLLHNLHPGELCLHDPDQREEEDEEEGRKKRGEE</sequence>
<comment type="caution">
    <text evidence="1">The sequence shown here is derived from an EMBL/GenBank/DDBJ whole genome shotgun (WGS) entry which is preliminary data.</text>
</comment>
<protein>
    <submittedName>
        <fullName evidence="1">Uncharacterized protein</fullName>
    </submittedName>
</protein>
<proteinExistence type="predicted"/>
<dbReference type="Proteomes" id="UP001057452">
    <property type="component" value="Chromosome 15"/>
</dbReference>
<name>A0ACB9VUY1_CHAAC</name>
<evidence type="ECO:0000313" key="2">
    <source>
        <dbReference type="Proteomes" id="UP001057452"/>
    </source>
</evidence>
<evidence type="ECO:0000313" key="1">
    <source>
        <dbReference type="EMBL" id="KAI4804139.1"/>
    </source>
</evidence>
<organism evidence="1 2">
    <name type="scientific">Chaenocephalus aceratus</name>
    <name type="common">Blackfin icefish</name>
    <name type="synonym">Chaenichthys aceratus</name>
    <dbReference type="NCBI Taxonomy" id="36190"/>
    <lineage>
        <taxon>Eukaryota</taxon>
        <taxon>Metazoa</taxon>
        <taxon>Chordata</taxon>
        <taxon>Craniata</taxon>
        <taxon>Vertebrata</taxon>
        <taxon>Euteleostomi</taxon>
        <taxon>Actinopterygii</taxon>
        <taxon>Neopterygii</taxon>
        <taxon>Teleostei</taxon>
        <taxon>Neoteleostei</taxon>
        <taxon>Acanthomorphata</taxon>
        <taxon>Eupercaria</taxon>
        <taxon>Perciformes</taxon>
        <taxon>Notothenioidei</taxon>
        <taxon>Channichthyidae</taxon>
        <taxon>Chaenocephalus</taxon>
    </lineage>
</organism>
<reference evidence="1" key="1">
    <citation type="submission" date="2022-05" db="EMBL/GenBank/DDBJ databases">
        <title>Chromosome-level genome of Chaenocephalus aceratus.</title>
        <authorList>
            <person name="Park H."/>
        </authorList>
    </citation>
    <scope>NUCLEOTIDE SEQUENCE</scope>
    <source>
        <strain evidence="1">KU_202001</strain>
    </source>
</reference>
<feature type="non-terminal residue" evidence="1">
    <location>
        <position position="84"/>
    </location>
</feature>
<feature type="non-terminal residue" evidence="1">
    <location>
        <position position="1"/>
    </location>
</feature>
<keyword evidence="2" id="KW-1185">Reference proteome</keyword>
<accession>A0ACB9VUY1</accession>
<dbReference type="EMBL" id="CM043799">
    <property type="protein sequence ID" value="KAI4804139.1"/>
    <property type="molecule type" value="Genomic_DNA"/>
</dbReference>